<sequence length="489" mass="53722">MSDGGLIVWADNELGNSKRLDYASEQSTSTSFMYYYLSFLRPPPRTTDTVTPFVITPQIANDLRTEILESTLQIFYQWIQGPSSSTTAQPVHSLTTWLGSPSVYKPLSIPPPLGIRSGQSWTLSLFARPCSGNSNSSSACNSITDSGARMNSERSLWELDLSSALDGEAVVPFPVLSESIRFISTPESGGGKKKIGNGHGNEKGKGRGKEVLSGMKERTGAVDKQDRIRRVFGLGRGYKMCMVEQTSFDLDKKIWDSGLACSAFLTQYLPEPSQRTTYPQYPQSSNYLAQLWNVLDRANEQPLRILELGTGSGLVSINLASLISPCESELHTIMATDLASALPLIDINTLANKLLYASKAQIVARELDWTSKSIPEWVWDAGEGEPKGLDLIIMADVTYNVSIFPALLHTVSNLLRPPQEIQPSEKSPLMLLAFKERDPTGAERELWTLAREAGIWLEKVLDMPGHGGTEVEFWVGGLNSTGHPDVESD</sequence>
<dbReference type="GO" id="GO:0005737">
    <property type="term" value="C:cytoplasm"/>
    <property type="evidence" value="ECO:0007669"/>
    <property type="project" value="TreeGrafter"/>
</dbReference>
<dbReference type="PANTHER" id="PTHR14614:SF162">
    <property type="entry name" value="EXPRESSED PROTEIN"/>
    <property type="match status" value="1"/>
</dbReference>
<evidence type="ECO:0000256" key="1">
    <source>
        <dbReference type="SAM" id="MobiDB-lite"/>
    </source>
</evidence>
<dbReference type="Pfam" id="PF10294">
    <property type="entry name" value="Methyltransf_16"/>
    <property type="match status" value="1"/>
</dbReference>
<dbReference type="GO" id="GO:0005634">
    <property type="term" value="C:nucleus"/>
    <property type="evidence" value="ECO:0007669"/>
    <property type="project" value="TreeGrafter"/>
</dbReference>
<dbReference type="GO" id="GO:0032259">
    <property type="term" value="P:methylation"/>
    <property type="evidence" value="ECO:0007669"/>
    <property type="project" value="UniProtKB-KW"/>
</dbReference>
<accession>A0A0F7SMF7</accession>
<dbReference type="InterPro" id="IPR029063">
    <property type="entry name" value="SAM-dependent_MTases_sf"/>
</dbReference>
<keyword evidence="2" id="KW-0489">Methyltransferase</keyword>
<evidence type="ECO:0000313" key="2">
    <source>
        <dbReference type="EMBL" id="CDZ98689.1"/>
    </source>
</evidence>
<name>A0A0F7SMF7_PHARH</name>
<dbReference type="GO" id="GO:0008757">
    <property type="term" value="F:S-adenosylmethionine-dependent methyltransferase activity"/>
    <property type="evidence" value="ECO:0007669"/>
    <property type="project" value="UniProtKB-ARBA"/>
</dbReference>
<dbReference type="PANTHER" id="PTHR14614">
    <property type="entry name" value="HEPATOCELLULAR CARCINOMA-ASSOCIATED ANTIGEN"/>
    <property type="match status" value="1"/>
</dbReference>
<dbReference type="InterPro" id="IPR019410">
    <property type="entry name" value="Methyltransf_16"/>
</dbReference>
<proteinExistence type="predicted"/>
<keyword evidence="2" id="KW-0808">Transferase</keyword>
<feature type="region of interest" description="Disordered" evidence="1">
    <location>
        <begin position="187"/>
        <end position="208"/>
    </location>
</feature>
<dbReference type="EMBL" id="LN483345">
    <property type="protein sequence ID" value="CDZ98689.1"/>
    <property type="molecule type" value="Genomic_DNA"/>
</dbReference>
<organism evidence="2">
    <name type="scientific">Phaffia rhodozyma</name>
    <name type="common">Yeast</name>
    <name type="synonym">Xanthophyllomyces dendrorhous</name>
    <dbReference type="NCBI Taxonomy" id="264483"/>
    <lineage>
        <taxon>Eukaryota</taxon>
        <taxon>Fungi</taxon>
        <taxon>Dikarya</taxon>
        <taxon>Basidiomycota</taxon>
        <taxon>Agaricomycotina</taxon>
        <taxon>Tremellomycetes</taxon>
        <taxon>Cystofilobasidiales</taxon>
        <taxon>Mrakiaceae</taxon>
        <taxon>Phaffia</taxon>
    </lineage>
</organism>
<dbReference type="AlphaFoldDB" id="A0A0F7SMF7"/>
<protein>
    <submittedName>
        <fullName evidence="2">Putative N2,N2-dimethylguanosine tRNA methyltransferase</fullName>
    </submittedName>
</protein>
<dbReference type="Gene3D" id="3.40.50.150">
    <property type="entry name" value="Vaccinia Virus protein VP39"/>
    <property type="match status" value="1"/>
</dbReference>
<reference evidence="2" key="1">
    <citation type="submission" date="2014-08" db="EMBL/GenBank/DDBJ databases">
        <authorList>
            <person name="Sharma Rahul"/>
            <person name="Thines Marco"/>
        </authorList>
    </citation>
    <scope>NUCLEOTIDE SEQUENCE</scope>
</reference>
<dbReference type="SUPFAM" id="SSF53335">
    <property type="entry name" value="S-adenosyl-L-methionine-dependent methyltransferases"/>
    <property type="match status" value="1"/>
</dbReference>